<dbReference type="AlphaFoldDB" id="A0A6C0I3T2"/>
<dbReference type="EMBL" id="MN740076">
    <property type="protein sequence ID" value="QHT86803.1"/>
    <property type="molecule type" value="Genomic_DNA"/>
</dbReference>
<proteinExistence type="predicted"/>
<evidence type="ECO:0000313" key="1">
    <source>
        <dbReference type="EMBL" id="QHT86803.1"/>
    </source>
</evidence>
<reference evidence="1" key="1">
    <citation type="journal article" date="2020" name="Nature">
        <title>Giant virus diversity and host interactions through global metagenomics.</title>
        <authorList>
            <person name="Schulz F."/>
            <person name="Roux S."/>
            <person name="Paez-Espino D."/>
            <person name="Jungbluth S."/>
            <person name="Walsh D.A."/>
            <person name="Denef V.J."/>
            <person name="McMahon K.D."/>
            <person name="Konstantinidis K.T."/>
            <person name="Eloe-Fadrosh E.A."/>
            <person name="Kyrpides N.C."/>
            <person name="Woyke T."/>
        </authorList>
    </citation>
    <scope>NUCLEOTIDE SEQUENCE</scope>
    <source>
        <strain evidence="1">GVMAG-M-3300023184-18</strain>
    </source>
</reference>
<organism evidence="1">
    <name type="scientific">viral metagenome</name>
    <dbReference type="NCBI Taxonomy" id="1070528"/>
    <lineage>
        <taxon>unclassified sequences</taxon>
        <taxon>metagenomes</taxon>
        <taxon>organismal metagenomes</taxon>
    </lineage>
</organism>
<protein>
    <submittedName>
        <fullName evidence="1">Uncharacterized protein</fullName>
    </submittedName>
</protein>
<name>A0A6C0I3T2_9ZZZZ</name>
<accession>A0A6C0I3T2</accession>
<sequence>MANYTVNINGVDYPVVNRPWSTIGMYSDEMNLKTLAVLMHGKTTR</sequence>